<organism evidence="2">
    <name type="scientific">Acerihabitans sp. KWT182</name>
    <dbReference type="NCBI Taxonomy" id="3157919"/>
    <lineage>
        <taxon>Bacteria</taxon>
        <taxon>Pseudomonadati</taxon>
        <taxon>Pseudomonadota</taxon>
        <taxon>Gammaproteobacteria</taxon>
        <taxon>Enterobacterales</taxon>
        <taxon>Pectobacteriaceae</taxon>
        <taxon>Acerihabitans</taxon>
    </lineage>
</organism>
<dbReference type="AlphaFoldDB" id="A0AAU7QE87"/>
<feature type="transmembrane region" description="Helical" evidence="1">
    <location>
        <begin position="12"/>
        <end position="30"/>
    </location>
</feature>
<sequence length="140" mass="15502">MTVLGDISLTGVVQEIILFAIVVIHLLLVWTPENRASSMLAAGFFVCMLVRELDFAFDVIRYGSWIWTALAVCTASIAVAAVNYRRALAGLADYFRHPGYGLVCTVLLNVLVFSRLMGMGGLWQTLLQDEYVRTVKNAVE</sequence>
<proteinExistence type="predicted"/>
<name>A0AAU7QE87_9GAMM</name>
<reference evidence="2" key="1">
    <citation type="submission" date="2024-06" db="EMBL/GenBank/DDBJ databases">
        <authorList>
            <person name="Coelho C."/>
            <person name="Bento M."/>
            <person name="Garcia E."/>
            <person name="Camelo A."/>
            <person name="Brandao I."/>
            <person name="Espirito Santo C."/>
            <person name="Trovao J."/>
            <person name="Verissimo A."/>
            <person name="Costa J."/>
            <person name="Tiago I."/>
        </authorList>
    </citation>
    <scope>NUCLEOTIDE SEQUENCE</scope>
    <source>
        <strain evidence="2">KWT182</strain>
    </source>
</reference>
<evidence type="ECO:0000313" key="2">
    <source>
        <dbReference type="EMBL" id="XBS71186.1"/>
    </source>
</evidence>
<accession>A0AAU7QE87</accession>
<feature type="transmembrane region" description="Helical" evidence="1">
    <location>
        <begin position="99"/>
        <end position="118"/>
    </location>
</feature>
<feature type="transmembrane region" description="Helical" evidence="1">
    <location>
        <begin position="65"/>
        <end position="84"/>
    </location>
</feature>
<gene>
    <name evidence="2" type="ORF">ABK905_09615</name>
</gene>
<keyword evidence="1" id="KW-0472">Membrane</keyword>
<evidence type="ECO:0000256" key="1">
    <source>
        <dbReference type="SAM" id="Phobius"/>
    </source>
</evidence>
<protein>
    <submittedName>
        <fullName evidence="2">Transporter</fullName>
    </submittedName>
</protein>
<dbReference type="EMBL" id="CP157947">
    <property type="protein sequence ID" value="XBS71186.1"/>
    <property type="molecule type" value="Genomic_DNA"/>
</dbReference>
<keyword evidence="1" id="KW-1133">Transmembrane helix</keyword>
<keyword evidence="1" id="KW-0812">Transmembrane</keyword>